<evidence type="ECO:0000313" key="2">
    <source>
        <dbReference type="EMBL" id="KAK5044561.1"/>
    </source>
</evidence>
<feature type="compositionally biased region" description="Basic and acidic residues" evidence="1">
    <location>
        <begin position="350"/>
        <end position="361"/>
    </location>
</feature>
<feature type="compositionally biased region" description="Basic and acidic residues" evidence="1">
    <location>
        <begin position="387"/>
        <end position="398"/>
    </location>
</feature>
<protein>
    <submittedName>
        <fullName evidence="2">Uncharacterized protein</fullName>
    </submittedName>
</protein>
<sequence>MQAHGDNENMNTLTTIRITSYAKDLNHGSIYQGEESDAESFHSAITSATKGTTNVRSRPRDSHTTHTTYMIKYESRKSSSGTSRPGTATSTTKTSDDQNAESQSSRPSSRRSSKSSPSVPRRKSSLVAKKRTGTSSSRRVKPTNLGTLHRQSCQIFSSLDGVLALSREITPLPSVSSSTSTTRHPSLIPEEENTATLTANNMAQMCEKLDAKLAYTYSYSYSLNTDSTTSISLHGPKCDLNTKPNPPHGQLVSSSHSRRSSSEPQSHKPNHLPERPPFNTVISWTSDATRRKEYAKIDRANTGFRGLLRSLVPKSLLARNSRRDFFTGKCDGDSVRRFRMDVADDNENIEGSKEGRDRVEDSADSNTLAISPAARVSAEPEAVDEVQPGREEQGHGESDGPAQTEWRRKWLCF</sequence>
<feature type="region of interest" description="Disordered" evidence="1">
    <location>
        <begin position="346"/>
        <end position="406"/>
    </location>
</feature>
<dbReference type="EMBL" id="JAVRRD010000047">
    <property type="protein sequence ID" value="KAK5044561.1"/>
    <property type="molecule type" value="Genomic_DNA"/>
</dbReference>
<dbReference type="RefSeq" id="XP_064700219.1">
    <property type="nucleotide sequence ID" value="XM_064854220.1"/>
</dbReference>
<gene>
    <name evidence="2" type="ORF">LTR84_010685</name>
</gene>
<dbReference type="AlphaFoldDB" id="A0AAV9MUB5"/>
<keyword evidence="3" id="KW-1185">Reference proteome</keyword>
<evidence type="ECO:0000256" key="1">
    <source>
        <dbReference type="SAM" id="MobiDB-lite"/>
    </source>
</evidence>
<dbReference type="GeneID" id="89978841"/>
<reference evidence="2 3" key="1">
    <citation type="submission" date="2023-08" db="EMBL/GenBank/DDBJ databases">
        <title>Black Yeasts Isolated from many extreme environments.</title>
        <authorList>
            <person name="Coleine C."/>
            <person name="Stajich J.E."/>
            <person name="Selbmann L."/>
        </authorList>
    </citation>
    <scope>NUCLEOTIDE SEQUENCE [LARGE SCALE GENOMIC DNA]</scope>
    <source>
        <strain evidence="2 3">CCFEE 5792</strain>
    </source>
</reference>
<proteinExistence type="predicted"/>
<feature type="compositionally biased region" description="Polar residues" evidence="1">
    <location>
        <begin position="78"/>
        <end position="93"/>
    </location>
</feature>
<comment type="caution">
    <text evidence="2">The sequence shown here is derived from an EMBL/GenBank/DDBJ whole genome shotgun (WGS) entry which is preliminary data.</text>
</comment>
<name>A0AAV9MUB5_9EURO</name>
<dbReference type="Proteomes" id="UP001358417">
    <property type="component" value="Unassembled WGS sequence"/>
</dbReference>
<feature type="region of interest" description="Disordered" evidence="1">
    <location>
        <begin position="47"/>
        <end position="146"/>
    </location>
</feature>
<accession>A0AAV9MUB5</accession>
<feature type="compositionally biased region" description="Polar residues" evidence="1">
    <location>
        <begin position="47"/>
        <end position="56"/>
    </location>
</feature>
<feature type="compositionally biased region" description="Basic residues" evidence="1">
    <location>
        <begin position="120"/>
        <end position="132"/>
    </location>
</feature>
<organism evidence="2 3">
    <name type="scientific">Exophiala bonariae</name>
    <dbReference type="NCBI Taxonomy" id="1690606"/>
    <lineage>
        <taxon>Eukaryota</taxon>
        <taxon>Fungi</taxon>
        <taxon>Dikarya</taxon>
        <taxon>Ascomycota</taxon>
        <taxon>Pezizomycotina</taxon>
        <taxon>Eurotiomycetes</taxon>
        <taxon>Chaetothyriomycetidae</taxon>
        <taxon>Chaetothyriales</taxon>
        <taxon>Herpotrichiellaceae</taxon>
        <taxon>Exophiala</taxon>
    </lineage>
</organism>
<feature type="region of interest" description="Disordered" evidence="1">
    <location>
        <begin position="235"/>
        <end position="280"/>
    </location>
</feature>
<evidence type="ECO:0000313" key="3">
    <source>
        <dbReference type="Proteomes" id="UP001358417"/>
    </source>
</evidence>